<comment type="caution">
    <text evidence="1">The sequence shown here is derived from an EMBL/GenBank/DDBJ whole genome shotgun (WGS) entry which is preliminary data.</text>
</comment>
<gene>
    <name evidence="1" type="ORF">B0H67DRAFT_650575</name>
</gene>
<proteinExistence type="predicted"/>
<evidence type="ECO:0000313" key="2">
    <source>
        <dbReference type="Proteomes" id="UP001172102"/>
    </source>
</evidence>
<reference evidence="1" key="1">
    <citation type="submission" date="2023-06" db="EMBL/GenBank/DDBJ databases">
        <title>Genome-scale phylogeny and comparative genomics of the fungal order Sordariales.</title>
        <authorList>
            <consortium name="Lawrence Berkeley National Laboratory"/>
            <person name="Hensen N."/>
            <person name="Bonometti L."/>
            <person name="Westerberg I."/>
            <person name="Brannstrom I.O."/>
            <person name="Guillou S."/>
            <person name="Cros-Aarteil S."/>
            <person name="Calhoun S."/>
            <person name="Haridas S."/>
            <person name="Kuo A."/>
            <person name="Mondo S."/>
            <person name="Pangilinan J."/>
            <person name="Riley R."/>
            <person name="Labutti K."/>
            <person name="Andreopoulos B."/>
            <person name="Lipzen A."/>
            <person name="Chen C."/>
            <person name="Yanf M."/>
            <person name="Daum C."/>
            <person name="Ng V."/>
            <person name="Clum A."/>
            <person name="Steindorff A."/>
            <person name="Ohm R."/>
            <person name="Martin F."/>
            <person name="Silar P."/>
            <person name="Natvig D."/>
            <person name="Lalanne C."/>
            <person name="Gautier V."/>
            <person name="Ament-Velasquez S.L."/>
            <person name="Kruys A."/>
            <person name="Hutchinson M.I."/>
            <person name="Powell A.J."/>
            <person name="Barry K."/>
            <person name="Miller A.N."/>
            <person name="Grigoriev I.V."/>
            <person name="Debuchy R."/>
            <person name="Gladieux P."/>
            <person name="Thoren M.H."/>
            <person name="Johannesson H."/>
        </authorList>
    </citation>
    <scope>NUCLEOTIDE SEQUENCE</scope>
    <source>
        <strain evidence="1">SMH4607-1</strain>
    </source>
</reference>
<organism evidence="1 2">
    <name type="scientific">Lasiosphaeris hirsuta</name>
    <dbReference type="NCBI Taxonomy" id="260670"/>
    <lineage>
        <taxon>Eukaryota</taxon>
        <taxon>Fungi</taxon>
        <taxon>Dikarya</taxon>
        <taxon>Ascomycota</taxon>
        <taxon>Pezizomycotina</taxon>
        <taxon>Sordariomycetes</taxon>
        <taxon>Sordariomycetidae</taxon>
        <taxon>Sordariales</taxon>
        <taxon>Lasiosphaeriaceae</taxon>
        <taxon>Lasiosphaeris</taxon>
    </lineage>
</organism>
<accession>A0AA40DFF3</accession>
<dbReference type="Proteomes" id="UP001172102">
    <property type="component" value="Unassembled WGS sequence"/>
</dbReference>
<keyword evidence="2" id="KW-1185">Reference proteome</keyword>
<sequence>MGIVRMWQQEMDEAIQFLRRSAALVEAAFGKRGQYWDNLFMLACCFHQSGAAQTSLDTHLEILQAKLDLLGKHTKSTLLSMYAVGTVYASLGDTPTTISFLELCIETATASSWAGEALGRAQYSLSRLYKHHGVEEADHLERVSRATLERYADYVSDWVTGVQDPAILYDDLQPTDEVASRDRGCWSCYGLAGVERVGREVLGPWAARLSDT</sequence>
<dbReference type="EMBL" id="JAUKUA010000013">
    <property type="protein sequence ID" value="KAK0701075.1"/>
    <property type="molecule type" value="Genomic_DNA"/>
</dbReference>
<dbReference type="InterPro" id="IPR011990">
    <property type="entry name" value="TPR-like_helical_dom_sf"/>
</dbReference>
<name>A0AA40DFF3_9PEZI</name>
<dbReference type="AlphaFoldDB" id="A0AA40DFF3"/>
<evidence type="ECO:0000313" key="1">
    <source>
        <dbReference type="EMBL" id="KAK0701075.1"/>
    </source>
</evidence>
<dbReference type="SUPFAM" id="SSF48452">
    <property type="entry name" value="TPR-like"/>
    <property type="match status" value="1"/>
</dbReference>
<protein>
    <submittedName>
        <fullName evidence="1">Uncharacterized protein</fullName>
    </submittedName>
</protein>
<dbReference type="Gene3D" id="1.25.40.10">
    <property type="entry name" value="Tetratricopeptide repeat domain"/>
    <property type="match status" value="1"/>
</dbReference>